<dbReference type="EMBL" id="BAABFL010000478">
    <property type="protein sequence ID" value="GAA4652584.1"/>
    <property type="molecule type" value="Genomic_DNA"/>
</dbReference>
<proteinExistence type="predicted"/>
<evidence type="ECO:0000313" key="1">
    <source>
        <dbReference type="EMBL" id="GAA4652584.1"/>
    </source>
</evidence>
<gene>
    <name evidence="1" type="ORF">GCM10023116_48680</name>
</gene>
<sequence>MAENITDINGGSLVTARTERTGMAGMRYIALSLWFFSVTLTSGKRDKKRVVTLASNDVLTGDGLTPTQQKWVM</sequence>
<organism evidence="1 2">
    <name type="scientific">Kistimonas scapharcae</name>
    <dbReference type="NCBI Taxonomy" id="1036133"/>
    <lineage>
        <taxon>Bacteria</taxon>
        <taxon>Pseudomonadati</taxon>
        <taxon>Pseudomonadota</taxon>
        <taxon>Gammaproteobacteria</taxon>
        <taxon>Oceanospirillales</taxon>
        <taxon>Endozoicomonadaceae</taxon>
        <taxon>Kistimonas</taxon>
    </lineage>
</organism>
<protein>
    <submittedName>
        <fullName evidence="1">Uncharacterized protein</fullName>
    </submittedName>
</protein>
<name>A0ABP8V9F4_9GAMM</name>
<evidence type="ECO:0000313" key="2">
    <source>
        <dbReference type="Proteomes" id="UP001500604"/>
    </source>
</evidence>
<comment type="caution">
    <text evidence="1">The sequence shown here is derived from an EMBL/GenBank/DDBJ whole genome shotgun (WGS) entry which is preliminary data.</text>
</comment>
<reference evidence="2" key="1">
    <citation type="journal article" date="2019" name="Int. J. Syst. Evol. Microbiol.">
        <title>The Global Catalogue of Microorganisms (GCM) 10K type strain sequencing project: providing services to taxonomists for standard genome sequencing and annotation.</title>
        <authorList>
            <consortium name="The Broad Institute Genomics Platform"/>
            <consortium name="The Broad Institute Genome Sequencing Center for Infectious Disease"/>
            <person name="Wu L."/>
            <person name="Ma J."/>
        </authorList>
    </citation>
    <scope>NUCLEOTIDE SEQUENCE [LARGE SCALE GENOMIC DNA]</scope>
    <source>
        <strain evidence="2">JCM 17805</strain>
    </source>
</reference>
<keyword evidence="2" id="KW-1185">Reference proteome</keyword>
<accession>A0ABP8V9F4</accession>
<dbReference type="Proteomes" id="UP001500604">
    <property type="component" value="Unassembled WGS sequence"/>
</dbReference>